<protein>
    <submittedName>
        <fullName evidence="1">Uncharacterized protein</fullName>
    </submittedName>
</protein>
<accession>A0ABZ0HQK9</accession>
<evidence type="ECO:0000313" key="2">
    <source>
        <dbReference type="Proteomes" id="UP001626536"/>
    </source>
</evidence>
<proteinExistence type="predicted"/>
<organism evidence="1 2">
    <name type="scientific">Methylocapsa polymorpha</name>
    <dbReference type="NCBI Taxonomy" id="3080828"/>
    <lineage>
        <taxon>Bacteria</taxon>
        <taxon>Pseudomonadati</taxon>
        <taxon>Pseudomonadota</taxon>
        <taxon>Alphaproteobacteria</taxon>
        <taxon>Hyphomicrobiales</taxon>
        <taxon>Beijerinckiaceae</taxon>
        <taxon>Methylocapsa</taxon>
    </lineage>
</organism>
<keyword evidence="2" id="KW-1185">Reference proteome</keyword>
<sequence>MASDYAFIRAHGKFIGAKEPYVDDLVRRARRENAHKDVYAYDDEAKRWILFTELEEKAEGGDTVAAEQVKTIRAIMR</sequence>
<dbReference type="RefSeq" id="WP_407338327.1">
    <property type="nucleotide sequence ID" value="NZ_CP136862.1"/>
</dbReference>
<name>A0ABZ0HQK9_9HYPH</name>
<gene>
    <name evidence="1" type="ORF">RZS28_13880</name>
</gene>
<dbReference type="Proteomes" id="UP001626536">
    <property type="component" value="Chromosome"/>
</dbReference>
<reference evidence="1 2" key="1">
    <citation type="submission" date="2023-10" db="EMBL/GenBank/DDBJ databases">
        <title>Novel methanotroph of the genus Methylocapsa from a subarctic wetland.</title>
        <authorList>
            <person name="Belova S.E."/>
            <person name="Oshkin I.Y."/>
            <person name="Miroshnikov K."/>
            <person name="Dedysh S.N."/>
        </authorList>
    </citation>
    <scope>NUCLEOTIDE SEQUENCE [LARGE SCALE GENOMIC DNA]</scope>
    <source>
        <strain evidence="1 2">RX1</strain>
    </source>
</reference>
<evidence type="ECO:0000313" key="1">
    <source>
        <dbReference type="EMBL" id="WOJ88889.1"/>
    </source>
</evidence>
<dbReference type="EMBL" id="CP136862">
    <property type="protein sequence ID" value="WOJ88889.1"/>
    <property type="molecule type" value="Genomic_DNA"/>
</dbReference>